<dbReference type="InterPro" id="IPR012893">
    <property type="entry name" value="HipA-like_C"/>
</dbReference>
<evidence type="ECO:0000256" key="3">
    <source>
        <dbReference type="ARBA" id="ARBA00022777"/>
    </source>
</evidence>
<evidence type="ECO:0000256" key="1">
    <source>
        <dbReference type="ARBA" id="ARBA00010164"/>
    </source>
</evidence>
<evidence type="ECO:0000256" key="2">
    <source>
        <dbReference type="ARBA" id="ARBA00022679"/>
    </source>
</evidence>
<dbReference type="InterPro" id="IPR052028">
    <property type="entry name" value="HipA_Ser/Thr_kinase"/>
</dbReference>
<dbReference type="RefSeq" id="WP_114099392.1">
    <property type="nucleotide sequence ID" value="NZ_JPWI01000013.1"/>
</dbReference>
<dbReference type="PANTHER" id="PTHR37419:SF1">
    <property type="entry name" value="SERINE_THREONINE-PROTEIN KINASE TOXIN HIPA"/>
    <property type="match status" value="1"/>
</dbReference>
<evidence type="ECO:0008006" key="8">
    <source>
        <dbReference type="Google" id="ProtNLM"/>
    </source>
</evidence>
<dbReference type="AlphaFoldDB" id="A0A367WSJ6"/>
<comment type="caution">
    <text evidence="6">The sequence shown here is derived from an EMBL/GenBank/DDBJ whole genome shotgun (WGS) entry which is preliminary data.</text>
</comment>
<dbReference type="Proteomes" id="UP000252255">
    <property type="component" value="Unassembled WGS sequence"/>
</dbReference>
<dbReference type="InterPro" id="IPR017508">
    <property type="entry name" value="HipA_N1"/>
</dbReference>
<evidence type="ECO:0000259" key="5">
    <source>
        <dbReference type="Pfam" id="PF13657"/>
    </source>
</evidence>
<protein>
    <recommendedName>
        <fullName evidence="8">Phosphatidylinositol kinase</fullName>
    </recommendedName>
</protein>
<evidence type="ECO:0000259" key="4">
    <source>
        <dbReference type="Pfam" id="PF07804"/>
    </source>
</evidence>
<gene>
    <name evidence="6" type="ORF">TH30_17995</name>
</gene>
<dbReference type="PANTHER" id="PTHR37419">
    <property type="entry name" value="SERINE/THREONINE-PROTEIN KINASE TOXIN HIPA"/>
    <property type="match status" value="1"/>
</dbReference>
<dbReference type="Pfam" id="PF13657">
    <property type="entry name" value="Couple_hipA"/>
    <property type="match status" value="1"/>
</dbReference>
<organism evidence="6 7">
    <name type="scientific">Thalassospira profundimaris</name>
    <dbReference type="NCBI Taxonomy" id="502049"/>
    <lineage>
        <taxon>Bacteria</taxon>
        <taxon>Pseudomonadati</taxon>
        <taxon>Pseudomonadota</taxon>
        <taxon>Alphaproteobacteria</taxon>
        <taxon>Rhodospirillales</taxon>
        <taxon>Thalassospiraceae</taxon>
        <taxon>Thalassospira</taxon>
    </lineage>
</organism>
<accession>A0A367WSJ6</accession>
<keyword evidence="3" id="KW-0418">Kinase</keyword>
<dbReference type="OrthoDB" id="9805913at2"/>
<reference evidence="6 7" key="1">
    <citation type="submission" date="2014-07" db="EMBL/GenBank/DDBJ databases">
        <title>Draft genome sequence of Thalassospira profundimaris PR54-5.</title>
        <authorList>
            <person name="Lai Q."/>
            <person name="Shao Z."/>
        </authorList>
    </citation>
    <scope>NUCLEOTIDE SEQUENCE [LARGE SCALE GENOMIC DNA]</scope>
    <source>
        <strain evidence="6 7">PR54-5</strain>
    </source>
</reference>
<name>A0A367WSJ6_9PROT</name>
<dbReference type="Pfam" id="PF07804">
    <property type="entry name" value="HipA_C"/>
    <property type="match status" value="1"/>
</dbReference>
<sequence length="449" mass="49453">MTILLDVYIEGWEAPVGQLVGNEDNSLGFSYSPSAFDAKIQLSLSMPVTQERFPDHITRGFFANLLQENNSLDQVMAKHRIDRDDIAGLLYHVGRDCPGAISCVPSGEKPAKMPGNIIEDYDTLSEDDLGDIVINLRDRRRLRDMQKDPSPLAGVQGKIAVTKLENGKFGLPKSGSGAPTTHIVKVPKREEEALVSQEAALMALAAKVLEMPVANVEAIEISGCKALLIERFDRKIDGPYIHRIHQEDFCQALSLAPVLKYERNGNEDHKFSAASLSRILGETDVPLISRNHFIALSIFNLAVGNTDNHAKNHAILYPDLGSKPVLAPAYDIVPIWLDPSVTHDFSFRIGQADRIENLENADITAFISALGLSRPMNNKTARHRYFEELGKLLQDIEDNLDMLDGTALKSCRDMISQNIAILADILDVSVTQKTRDTFIAQGGGWGMGS</sequence>
<evidence type="ECO:0000313" key="6">
    <source>
        <dbReference type="EMBL" id="RCK43511.1"/>
    </source>
</evidence>
<proteinExistence type="inferred from homology"/>
<keyword evidence="2" id="KW-0808">Transferase</keyword>
<dbReference type="EMBL" id="JPWI01000013">
    <property type="protein sequence ID" value="RCK43511.1"/>
    <property type="molecule type" value="Genomic_DNA"/>
</dbReference>
<comment type="similarity">
    <text evidence="1">Belongs to the HipA Ser/Thr kinase family.</text>
</comment>
<feature type="domain" description="HipA N-terminal subdomain 1" evidence="5">
    <location>
        <begin position="6"/>
        <end position="103"/>
    </location>
</feature>
<dbReference type="Gene3D" id="1.10.1070.20">
    <property type="match status" value="1"/>
</dbReference>
<dbReference type="GO" id="GO:0005829">
    <property type="term" value="C:cytosol"/>
    <property type="evidence" value="ECO:0007669"/>
    <property type="project" value="TreeGrafter"/>
</dbReference>
<dbReference type="NCBIfam" id="TIGR03071">
    <property type="entry name" value="couple_hipA"/>
    <property type="match status" value="1"/>
</dbReference>
<evidence type="ECO:0000313" key="7">
    <source>
        <dbReference type="Proteomes" id="UP000252255"/>
    </source>
</evidence>
<feature type="domain" description="HipA-like C-terminal" evidence="4">
    <location>
        <begin position="152"/>
        <end position="356"/>
    </location>
</feature>
<dbReference type="GO" id="GO:0004674">
    <property type="term" value="F:protein serine/threonine kinase activity"/>
    <property type="evidence" value="ECO:0007669"/>
    <property type="project" value="TreeGrafter"/>
</dbReference>